<dbReference type="InterPro" id="IPR017961">
    <property type="entry name" value="DNA_pol_Y-fam_little_finger"/>
</dbReference>
<evidence type="ECO:0000256" key="2">
    <source>
        <dbReference type="ARBA" id="ARBA00022634"/>
    </source>
</evidence>
<feature type="compositionally biased region" description="Polar residues" evidence="3">
    <location>
        <begin position="21"/>
        <end position="33"/>
    </location>
</feature>
<comment type="caution">
    <text evidence="5">The sequence shown here is derived from an EMBL/GenBank/DDBJ whole genome shotgun (WGS) entry which is preliminary data.</text>
</comment>
<feature type="region of interest" description="Disordered" evidence="3">
    <location>
        <begin position="744"/>
        <end position="769"/>
    </location>
</feature>
<dbReference type="Gene3D" id="3.30.70.270">
    <property type="match status" value="1"/>
</dbReference>
<dbReference type="InterPro" id="IPR043502">
    <property type="entry name" value="DNA/RNA_pol_sf"/>
</dbReference>
<dbReference type="Gene3D" id="3.30.1490.100">
    <property type="entry name" value="DNA polymerase, Y-family, little finger domain"/>
    <property type="match status" value="1"/>
</dbReference>
<dbReference type="InterPro" id="IPR001126">
    <property type="entry name" value="UmuC"/>
</dbReference>
<evidence type="ECO:0000313" key="6">
    <source>
        <dbReference type="Proteomes" id="UP001497392"/>
    </source>
</evidence>
<feature type="compositionally biased region" description="Acidic residues" evidence="3">
    <location>
        <begin position="542"/>
        <end position="554"/>
    </location>
</feature>
<feature type="domain" description="UmuC" evidence="4">
    <location>
        <begin position="48"/>
        <end position="287"/>
    </location>
</feature>
<dbReference type="PANTHER" id="PTHR46404">
    <property type="entry name" value="DNA POLYMERASE IOTA"/>
    <property type="match status" value="1"/>
</dbReference>
<dbReference type="Pfam" id="PF21999">
    <property type="entry name" value="IMS_HHH_1"/>
    <property type="match status" value="1"/>
</dbReference>
<feature type="compositionally biased region" description="Basic and acidic residues" evidence="3">
    <location>
        <begin position="1"/>
        <end position="11"/>
    </location>
</feature>
<keyword evidence="2" id="KW-0237">DNA synthesis</keyword>
<evidence type="ECO:0000256" key="1">
    <source>
        <dbReference type="ARBA" id="ARBA00010945"/>
    </source>
</evidence>
<comment type="similarity">
    <text evidence="1">Belongs to the DNA polymerase type-Y family.</text>
</comment>
<evidence type="ECO:0000256" key="3">
    <source>
        <dbReference type="SAM" id="MobiDB-lite"/>
    </source>
</evidence>
<protein>
    <submittedName>
        <fullName evidence="5">G2519 protein</fullName>
    </submittedName>
</protein>
<proteinExistence type="inferred from homology"/>
<dbReference type="Proteomes" id="UP001497392">
    <property type="component" value="Unassembled WGS sequence"/>
</dbReference>
<dbReference type="PROSITE" id="PS50173">
    <property type="entry name" value="UMUC"/>
    <property type="match status" value="1"/>
</dbReference>
<dbReference type="Gene3D" id="1.10.150.20">
    <property type="entry name" value="5' to 3' exonuclease, C-terminal subdomain"/>
    <property type="match status" value="1"/>
</dbReference>
<gene>
    <name evidence="5" type="primary">g2519</name>
    <name evidence="5" type="ORF">VP750_LOCUS2151</name>
</gene>
<dbReference type="InterPro" id="IPR036775">
    <property type="entry name" value="DNA_pol_Y-fam_lit_finger_sf"/>
</dbReference>
<feature type="compositionally biased region" description="Basic and acidic residues" evidence="3">
    <location>
        <begin position="744"/>
        <end position="759"/>
    </location>
</feature>
<dbReference type="SUPFAM" id="SSF56672">
    <property type="entry name" value="DNA/RNA polymerases"/>
    <property type="match status" value="1"/>
</dbReference>
<evidence type="ECO:0000313" key="5">
    <source>
        <dbReference type="EMBL" id="CAL5220492.1"/>
    </source>
</evidence>
<keyword evidence="6" id="KW-1185">Reference proteome</keyword>
<reference evidence="5 6" key="1">
    <citation type="submission" date="2024-06" db="EMBL/GenBank/DDBJ databases">
        <authorList>
            <person name="Kraege A."/>
            <person name="Thomma B."/>
        </authorList>
    </citation>
    <scope>NUCLEOTIDE SEQUENCE [LARGE SCALE GENOMIC DNA]</scope>
</reference>
<sequence>MEEKSSREQYRVRTYGGPTGRATQSSVLPSASDPTGDPGLPISTSRAIIQFDADAFYAQVEEGRNPRLKGVPLAVTQKYLIVTCNQAARRLGVTKLQGVTEAKQQVPSLVLVNGEDLTPYRQASKRIFSVLARFGTAERLGMDEVFVDVTAEVQARIQRGFLCSTYNGHIHTAEMALKQETKHRPMDLRAARSAFGELASGAVPYESAGVHAPWEASLKIASHIAAEARAAVKAETGFRTSAGISCSKMLAKLVSGMHKPDDQTVMLPCHAAAFVATLPVRAIPGIGWKMDQELTALGVTSANDLRSVPLANLTKVFGERTAKYMYSACRGEDTTPVIQSGAPKSITVEDSFKSCTTFPAALHVLQILAPDLIARLDEDFEEHNRRAGTMTLKWRQKKQGWSRSSTSIFMPVQWQASKEQQVEAMVQASLSILRKNLAQPFSLTLLNIGATNFSAPLNMERGVPKAFKNFFGAQASAGTEVVSQQAAGEELRQTAQVAITARKDYGAVPKGQPLTKSHERALSEAAATRAAAASLANSASLSDEDALPEEDDWGIESAPGPELPFSMPNGRAVHTDSRLAHGSSIAGKPRLGEQLKSKDMKLQSGPSPLEHGMAKAVISSHKPLAAQTDGQRVQQDLELSDNMHLSSTDEMLGIELPAQYIDHSRSDASELAGEKQIRQTNQPNGGDTMQHSSRLTELQKLQALSDASKQQAPQWVGSSPADLSADLRLAQKLQQEELRWHQLHSRADTAKRKLKKESTLDAFFKKPAR</sequence>
<dbReference type="EMBL" id="CAXHTA020000004">
    <property type="protein sequence ID" value="CAL5220492.1"/>
    <property type="molecule type" value="Genomic_DNA"/>
</dbReference>
<dbReference type="PANTHER" id="PTHR46404:SF1">
    <property type="entry name" value="DNA POLYMERASE IOTA"/>
    <property type="match status" value="1"/>
</dbReference>
<organism evidence="5 6">
    <name type="scientific">Coccomyxa viridis</name>
    <dbReference type="NCBI Taxonomy" id="1274662"/>
    <lineage>
        <taxon>Eukaryota</taxon>
        <taxon>Viridiplantae</taxon>
        <taxon>Chlorophyta</taxon>
        <taxon>core chlorophytes</taxon>
        <taxon>Trebouxiophyceae</taxon>
        <taxon>Trebouxiophyceae incertae sedis</taxon>
        <taxon>Coccomyxaceae</taxon>
        <taxon>Coccomyxa</taxon>
    </lineage>
</organism>
<dbReference type="Gene3D" id="3.40.1170.60">
    <property type="match status" value="1"/>
</dbReference>
<dbReference type="Pfam" id="PF11799">
    <property type="entry name" value="IMS_C"/>
    <property type="match status" value="1"/>
</dbReference>
<accession>A0ABP1FR15</accession>
<dbReference type="SUPFAM" id="SSF100879">
    <property type="entry name" value="Lesion bypass DNA polymerase (Y-family), little finger domain"/>
    <property type="match status" value="1"/>
</dbReference>
<feature type="region of interest" description="Disordered" evidence="3">
    <location>
        <begin position="1"/>
        <end position="42"/>
    </location>
</feature>
<dbReference type="InterPro" id="IPR053848">
    <property type="entry name" value="IMS_HHH_1"/>
</dbReference>
<feature type="region of interest" description="Disordered" evidence="3">
    <location>
        <begin position="537"/>
        <end position="591"/>
    </location>
</feature>
<name>A0ABP1FR15_9CHLO</name>
<dbReference type="InterPro" id="IPR043128">
    <property type="entry name" value="Rev_trsase/Diguanyl_cyclase"/>
</dbReference>
<evidence type="ECO:0000259" key="4">
    <source>
        <dbReference type="PROSITE" id="PS50173"/>
    </source>
</evidence>
<dbReference type="Pfam" id="PF00817">
    <property type="entry name" value="IMS"/>
    <property type="match status" value="1"/>
</dbReference>